<gene>
    <name evidence="1" type="ORF">BCF44_120111</name>
</gene>
<protein>
    <submittedName>
        <fullName evidence="1">Uncharacterized protein</fullName>
    </submittedName>
</protein>
<reference evidence="1 2" key="1">
    <citation type="submission" date="2018-08" db="EMBL/GenBank/DDBJ databases">
        <title>Genomic Encyclopedia of Archaeal and Bacterial Type Strains, Phase II (KMG-II): from individual species to whole genera.</title>
        <authorList>
            <person name="Goeker M."/>
        </authorList>
    </citation>
    <scope>NUCLEOTIDE SEQUENCE [LARGE SCALE GENOMIC DNA]</scope>
    <source>
        <strain evidence="1 2">DSM 45791</strain>
    </source>
</reference>
<evidence type="ECO:0000313" key="1">
    <source>
        <dbReference type="EMBL" id="REH33039.1"/>
    </source>
</evidence>
<keyword evidence="2" id="KW-1185">Reference proteome</keyword>
<comment type="caution">
    <text evidence="1">The sequence shown here is derived from an EMBL/GenBank/DDBJ whole genome shotgun (WGS) entry which is preliminary data.</text>
</comment>
<evidence type="ECO:0000313" key="2">
    <source>
        <dbReference type="Proteomes" id="UP000256269"/>
    </source>
</evidence>
<sequence>MRLSNSDSWRIAEDMGWHLTIALFVRDRLGLSDEIGVPPLVPAVAPERRDERWSQAWRGWFADLVDTDFPIERDPQFHALVADLLEEASEWAGRRKHEHIEEFMRRRRAYPLLVNRIVDGVAQTLGRKPIPFRLRITMLPVDGFWAHRAATDHLLVSEKTRSDPDRIREVLEPILLEIA</sequence>
<organism evidence="1 2">
    <name type="scientific">Kutzneria buriramensis</name>
    <dbReference type="NCBI Taxonomy" id="1045776"/>
    <lineage>
        <taxon>Bacteria</taxon>
        <taxon>Bacillati</taxon>
        <taxon>Actinomycetota</taxon>
        <taxon>Actinomycetes</taxon>
        <taxon>Pseudonocardiales</taxon>
        <taxon>Pseudonocardiaceae</taxon>
        <taxon>Kutzneria</taxon>
    </lineage>
</organism>
<dbReference type="OrthoDB" id="3683454at2"/>
<dbReference type="Proteomes" id="UP000256269">
    <property type="component" value="Unassembled WGS sequence"/>
</dbReference>
<dbReference type="EMBL" id="QUNO01000020">
    <property type="protein sequence ID" value="REH33039.1"/>
    <property type="molecule type" value="Genomic_DNA"/>
</dbReference>
<proteinExistence type="predicted"/>
<dbReference type="RefSeq" id="WP_116180454.1">
    <property type="nucleotide sequence ID" value="NZ_CP144375.1"/>
</dbReference>
<name>A0A3E0GY55_9PSEU</name>
<accession>A0A3E0GY55</accession>
<dbReference type="AlphaFoldDB" id="A0A3E0GY55"/>